<dbReference type="eggNOG" id="ENOG5032K1Q">
    <property type="taxonomic scope" value="Bacteria"/>
</dbReference>
<dbReference type="KEGG" id="spn:SP_0448"/>
<reference evidence="1 2" key="1">
    <citation type="journal article" date="2001" name="Science">
        <title>Complete genome sequence of a virulent isolate of Streptococcus pneumoniae.</title>
        <authorList>
            <person name="Tettelin H."/>
            <person name="Nelson K.E."/>
            <person name="Paulsen I.T."/>
            <person name="Eisen J.A."/>
            <person name="Read T.D."/>
            <person name="Peterson S."/>
            <person name="Heidelberg J."/>
            <person name="DeBoy R.T."/>
            <person name="Haft D.H."/>
            <person name="Dodson R.J."/>
            <person name="Durkin A.S."/>
            <person name="Gwinn M."/>
            <person name="Kolonay J.F."/>
            <person name="Nelson W.C."/>
            <person name="Peterson J.D."/>
            <person name="Umayam L.A."/>
            <person name="White O."/>
            <person name="Salzberg S.L."/>
            <person name="Lewis M.R."/>
            <person name="Radune D."/>
            <person name="Holtzapple E."/>
            <person name="Khouri H."/>
            <person name="Wolf A.M."/>
            <person name="Utterback T.R."/>
            <person name="Hansen C.L."/>
            <person name="McDonald L.A."/>
            <person name="Feldblyum T.V."/>
            <person name="Angiuoli S."/>
            <person name="Dickinson T."/>
            <person name="Hickey E.K."/>
            <person name="Holt I.E."/>
            <person name="Loftus B.J."/>
            <person name="Yang F."/>
            <person name="Smith H.O."/>
            <person name="Venter J.C."/>
            <person name="Dougherty B.A."/>
            <person name="Morrison D.A."/>
            <person name="Hollingshead S.K."/>
            <person name="Fraser C.M."/>
        </authorList>
    </citation>
    <scope>NUCLEOTIDE SEQUENCE [LARGE SCALE GENOMIC DNA]</scope>
    <source>
        <strain evidence="2">ATCC BAA-334 / TIGR4</strain>
    </source>
</reference>
<dbReference type="EMBL" id="AE005672">
    <property type="protein sequence ID" value="AAK74609.1"/>
    <property type="molecule type" value="Genomic_DNA"/>
</dbReference>
<accession>A0A0H2UNP2</accession>
<evidence type="ECO:0000313" key="2">
    <source>
        <dbReference type="Proteomes" id="UP000000585"/>
    </source>
</evidence>
<gene>
    <name evidence="1" type="ordered locus">SP_0448</name>
</gene>
<name>A0A0H2UNP2_STRPN</name>
<keyword evidence="2" id="KW-1185">Reference proteome</keyword>
<protein>
    <submittedName>
        <fullName evidence="1">Uncharacterized protein</fullName>
    </submittedName>
</protein>
<proteinExistence type="predicted"/>
<sequence>MYNVITPSVIVLADQNKADWSYDENAVINIYDDANFEDGRLHMNFEQFFKLAQIAREEGLEIHSPFERAGATKSARYIAKWILRNKKH</sequence>
<dbReference type="AlphaFoldDB" id="A0A0H2UNP2"/>
<organism evidence="1 2">
    <name type="scientific">Streptococcus pneumoniae serotype 4 (strain ATCC BAA-334 / TIGR4)</name>
    <dbReference type="NCBI Taxonomy" id="170187"/>
    <lineage>
        <taxon>Bacteria</taxon>
        <taxon>Bacillati</taxon>
        <taxon>Bacillota</taxon>
        <taxon>Bacilli</taxon>
        <taxon>Lactobacillales</taxon>
        <taxon>Streptococcaceae</taxon>
        <taxon>Streptococcus</taxon>
    </lineage>
</organism>
<evidence type="ECO:0000313" key="1">
    <source>
        <dbReference type="EMBL" id="AAK74609.1"/>
    </source>
</evidence>
<dbReference type="EnsemblBacteria" id="AAK74609">
    <property type="protein sequence ID" value="AAK74609"/>
    <property type="gene ID" value="SP_0448"/>
</dbReference>
<dbReference type="PaxDb" id="170187-SP_0448"/>
<dbReference type="Proteomes" id="UP000000585">
    <property type="component" value="Chromosome"/>
</dbReference>